<dbReference type="InterPro" id="IPR050922">
    <property type="entry name" value="LytR/CpsA/Psr_CW_biosynth"/>
</dbReference>
<reference evidence="6 7" key="1">
    <citation type="submission" date="2017-01" db="EMBL/GenBank/DDBJ databases">
        <authorList>
            <person name="Mah S.A."/>
            <person name="Swanson W.J."/>
            <person name="Moy G.W."/>
            <person name="Vacquier V.D."/>
        </authorList>
    </citation>
    <scope>NUCLEOTIDE SEQUENCE [LARGE SCALE GENOMIC DNA]</scope>
    <source>
        <strain evidence="6 7">CPCC 203464</strain>
    </source>
</reference>
<organism evidence="6 7">
    <name type="scientific">Williamsia sterculiae</name>
    <dbReference type="NCBI Taxonomy" id="1344003"/>
    <lineage>
        <taxon>Bacteria</taxon>
        <taxon>Bacillati</taxon>
        <taxon>Actinomycetota</taxon>
        <taxon>Actinomycetes</taxon>
        <taxon>Mycobacteriales</taxon>
        <taxon>Nocardiaceae</taxon>
        <taxon>Williamsia</taxon>
    </lineage>
</organism>
<protein>
    <submittedName>
        <fullName evidence="6">Transcriptional attenuator, LytR family</fullName>
    </submittedName>
</protein>
<proteinExistence type="inferred from homology"/>
<evidence type="ECO:0000256" key="1">
    <source>
        <dbReference type="ARBA" id="ARBA00006068"/>
    </source>
</evidence>
<feature type="compositionally biased region" description="Pro residues" evidence="2">
    <location>
        <begin position="9"/>
        <end position="37"/>
    </location>
</feature>
<feature type="compositionally biased region" description="Pro residues" evidence="2">
    <location>
        <begin position="89"/>
        <end position="100"/>
    </location>
</feature>
<dbReference type="InterPro" id="IPR004474">
    <property type="entry name" value="LytR_CpsA_psr"/>
</dbReference>
<dbReference type="PANTHER" id="PTHR33392:SF6">
    <property type="entry name" value="POLYISOPRENYL-TEICHOIC ACID--PEPTIDOGLYCAN TEICHOIC ACID TRANSFERASE TAGU"/>
    <property type="match status" value="1"/>
</dbReference>
<evidence type="ECO:0000313" key="6">
    <source>
        <dbReference type="EMBL" id="SIS17127.1"/>
    </source>
</evidence>
<feature type="domain" description="LytR/CpsA/Psr regulator C-terminal" evidence="5">
    <location>
        <begin position="525"/>
        <end position="608"/>
    </location>
</feature>
<dbReference type="EMBL" id="FTNT01000010">
    <property type="protein sequence ID" value="SIS17127.1"/>
    <property type="molecule type" value="Genomic_DNA"/>
</dbReference>
<evidence type="ECO:0000256" key="2">
    <source>
        <dbReference type="SAM" id="MobiDB-lite"/>
    </source>
</evidence>
<dbReference type="Pfam" id="PF13399">
    <property type="entry name" value="LytR_C"/>
    <property type="match status" value="1"/>
</dbReference>
<dbReference type="InterPro" id="IPR027381">
    <property type="entry name" value="LytR/CpsA/Psr_C"/>
</dbReference>
<keyword evidence="7" id="KW-1185">Reference proteome</keyword>
<evidence type="ECO:0000256" key="3">
    <source>
        <dbReference type="SAM" id="Phobius"/>
    </source>
</evidence>
<evidence type="ECO:0000259" key="5">
    <source>
        <dbReference type="Pfam" id="PF13399"/>
    </source>
</evidence>
<evidence type="ECO:0000313" key="7">
    <source>
        <dbReference type="Proteomes" id="UP000186218"/>
    </source>
</evidence>
<dbReference type="Gene3D" id="3.30.70.2390">
    <property type="match status" value="1"/>
</dbReference>
<feature type="compositionally biased region" description="Low complexity" evidence="2">
    <location>
        <begin position="109"/>
        <end position="120"/>
    </location>
</feature>
<dbReference type="AlphaFoldDB" id="A0A1N7GX07"/>
<comment type="similarity">
    <text evidence="1">Belongs to the LytR/CpsA/Psr (LCP) family.</text>
</comment>
<dbReference type="Gene3D" id="3.40.630.190">
    <property type="entry name" value="LCP protein"/>
    <property type="match status" value="1"/>
</dbReference>
<dbReference type="PANTHER" id="PTHR33392">
    <property type="entry name" value="POLYISOPRENYL-TEICHOIC ACID--PEPTIDOGLYCAN TEICHOIC ACID TRANSFERASE TAGU"/>
    <property type="match status" value="1"/>
</dbReference>
<feature type="region of interest" description="Disordered" evidence="2">
    <location>
        <begin position="1"/>
        <end position="140"/>
    </location>
</feature>
<dbReference type="Pfam" id="PF03816">
    <property type="entry name" value="LytR_cpsA_psr"/>
    <property type="match status" value="1"/>
</dbReference>
<feature type="compositionally biased region" description="Low complexity" evidence="2">
    <location>
        <begin position="485"/>
        <end position="520"/>
    </location>
</feature>
<evidence type="ECO:0000259" key="4">
    <source>
        <dbReference type="Pfam" id="PF03816"/>
    </source>
</evidence>
<feature type="transmembrane region" description="Helical" evidence="3">
    <location>
        <begin position="147"/>
        <end position="170"/>
    </location>
</feature>
<feature type="region of interest" description="Disordered" evidence="2">
    <location>
        <begin position="481"/>
        <end position="532"/>
    </location>
</feature>
<sequence length="653" mass="67726">MPRVSPVSDPTPAPQKPAPPANPPTPAPSPNTEPPAPRTVDPAPSRGQSDPEPVAPAPISAVPHRSPTPESEKREPAPTTPPAAATPAPTTPPTDDPPTDTPAREEPAPTDADTAASTRSSPRRHGLHRPPTPVPGKARRARRLTMVGRVVVALACVMALVGTGFVWGYLKVFNGNFKNIAAVNPDDSNIRNKSAQTGDQNYLIVGTDTRAGQNGKVGAGTTAEAGGARSDTVILINIPASRSRVVAVSFPRDLQIDRPDCEQWNNDTGTYTGQNIPAEYGAKLNTAYGEGGPKCAVDVIQKMSGLNINHFIGMDFFGFEQVVNKLGGVQVCSKTPLYDYELGDILTKAGPQTISGSRALNYVRARTVETEGNGDYGRIKRQQLFMSSLLRSVLSNKVLSNPAKMTGIINTFTKYSVVDNVTTDDLLDLGQSMQGLQAGRVSFLTVPTAGTTTDGSNNEIPRTEDINAIFNAIINDGALPGEAKAAPSTSAGSARTSTSSSTATTPSAAATPTPVSASATNPGEVGVRVLNGTGTSGLAGGVSDQLSQDGFDVRGIADASQPFDTTVVRYGPGQRDAAATLAAMFPGSRIQQDSQVRSGVEVILGKGYTGGTIGQLPAAGSALTTDEVPEYDGPSSALPDDLAVTNAADTTCN</sequence>
<keyword evidence="3" id="KW-0472">Membrane</keyword>
<dbReference type="PRINTS" id="PR01217">
    <property type="entry name" value="PRICHEXTENSN"/>
</dbReference>
<keyword evidence="3" id="KW-1133">Transmembrane helix</keyword>
<gene>
    <name evidence="6" type="ORF">SAMN05445060_3211</name>
</gene>
<feature type="domain" description="Cell envelope-related transcriptional attenuator" evidence="4">
    <location>
        <begin position="229"/>
        <end position="393"/>
    </location>
</feature>
<accession>A0A1N7GX07</accession>
<dbReference type="NCBIfam" id="TIGR00350">
    <property type="entry name" value="lytR_cpsA_psr"/>
    <property type="match status" value="1"/>
</dbReference>
<dbReference type="Proteomes" id="UP000186218">
    <property type="component" value="Unassembled WGS sequence"/>
</dbReference>
<name>A0A1N7GX07_9NOCA</name>
<keyword evidence="3" id="KW-0812">Transmembrane</keyword>
<dbReference type="STRING" id="1344003.SAMN05445060_3211"/>